<name>A0AAD6PTS8_9ROSI</name>
<sequence length="541" mass="60682">MVFLESAAGSWLKQLNVHHHDYNFFTSCHCTMNLERTGLGEAKAVQIASLENKEGEADSLLEQIVNSSGAIPSKRRKEGVMWPVVVIFAGGFLSGLLALVALQALGVYVLIKRLNRKTQQQQASHSSSSPPHHQDLDPQQSLDYAHNKKGYVWVLDPDQVLKNWPVEKVQKDQRRKRSSLRSIPSENRQKSRTDSGGSHRVIPLKGCAIEAVSATSLSSRKWAKRFPIKVESKTSPIYNASKTTSWEKESWCKALRLASSDDQEKLNWFIKLNEEFLRYLTSLNTEYPSFMKPSVGFYVEPIDRASRFDGSESKVRLFWKKLAKKASKSGVENKVSSLLGREERKINDKYHPSHDPAFSGSVGKNDPTLKAPITSEEENILLPSSSTSSRASSLSQLQVISDTDADEKLNVDEGTLCWNLIISRLFFDAKSNDRMKSLMQARIQRTLSNMRTPSYIGEIICTDLNLGNLPPYIHDIETRLEVRDLDLQKGVVDTDVGSSSVRDASSDLLEGFEDLGKQLNFSEGTVDSQEWKDEGNPKSDN</sequence>
<keyword evidence="3" id="KW-1133">Transmembrane helix</keyword>
<feature type="region of interest" description="Disordered" evidence="2">
    <location>
        <begin position="120"/>
        <end position="139"/>
    </location>
</feature>
<dbReference type="GO" id="GO:0008289">
    <property type="term" value="F:lipid binding"/>
    <property type="evidence" value="ECO:0007669"/>
    <property type="project" value="TreeGrafter"/>
</dbReference>
<dbReference type="AlphaFoldDB" id="A0AAD6PTS8"/>
<keyword evidence="6" id="KW-1185">Reference proteome</keyword>
<feature type="compositionally biased region" description="Basic and acidic residues" evidence="2">
    <location>
        <begin position="529"/>
        <end position="541"/>
    </location>
</feature>
<feature type="region of interest" description="Disordered" evidence="2">
    <location>
        <begin position="172"/>
        <end position="200"/>
    </location>
</feature>
<feature type="compositionally biased region" description="Low complexity" evidence="2">
    <location>
        <begin position="120"/>
        <end position="131"/>
    </location>
</feature>
<protein>
    <recommendedName>
        <fullName evidence="4">SMP domain-containing protein</fullName>
    </recommendedName>
</protein>
<reference evidence="5" key="1">
    <citation type="journal article" date="2023" name="Mol. Ecol. Resour.">
        <title>Chromosome-level genome assembly of a triploid poplar Populus alba 'Berolinensis'.</title>
        <authorList>
            <person name="Chen S."/>
            <person name="Yu Y."/>
            <person name="Wang X."/>
            <person name="Wang S."/>
            <person name="Zhang T."/>
            <person name="Zhou Y."/>
            <person name="He R."/>
            <person name="Meng N."/>
            <person name="Wang Y."/>
            <person name="Liu W."/>
            <person name="Liu Z."/>
            <person name="Liu J."/>
            <person name="Guo Q."/>
            <person name="Huang H."/>
            <person name="Sederoff R.R."/>
            <person name="Wang G."/>
            <person name="Qu G."/>
            <person name="Chen S."/>
        </authorList>
    </citation>
    <scope>NUCLEOTIDE SEQUENCE</scope>
    <source>
        <strain evidence="5">SC-2020</strain>
    </source>
</reference>
<evidence type="ECO:0000313" key="5">
    <source>
        <dbReference type="EMBL" id="KAJ6960883.1"/>
    </source>
</evidence>
<dbReference type="PANTHER" id="PTHR13466">
    <property type="entry name" value="TEX2 PROTEIN-RELATED"/>
    <property type="match status" value="1"/>
</dbReference>
<dbReference type="InterPro" id="IPR057080">
    <property type="entry name" value="PH_SMPa"/>
</dbReference>
<evidence type="ECO:0000259" key="4">
    <source>
        <dbReference type="Pfam" id="PF23065"/>
    </source>
</evidence>
<feature type="region of interest" description="Disordered" evidence="2">
    <location>
        <begin position="345"/>
        <end position="366"/>
    </location>
</feature>
<comment type="subcellular location">
    <subcellularLocation>
        <location evidence="1">Endoplasmic reticulum membrane</location>
    </subcellularLocation>
</comment>
<dbReference type="Proteomes" id="UP001164929">
    <property type="component" value="Chromosome 17"/>
</dbReference>
<keyword evidence="3" id="KW-0472">Membrane</keyword>
<feature type="transmembrane region" description="Helical" evidence="3">
    <location>
        <begin position="84"/>
        <end position="111"/>
    </location>
</feature>
<evidence type="ECO:0000313" key="6">
    <source>
        <dbReference type="Proteomes" id="UP001164929"/>
    </source>
</evidence>
<evidence type="ECO:0000256" key="1">
    <source>
        <dbReference type="ARBA" id="ARBA00004586"/>
    </source>
</evidence>
<gene>
    <name evidence="5" type="ORF">NC653_038787</name>
</gene>
<dbReference type="EMBL" id="JAQIZT010000017">
    <property type="protein sequence ID" value="KAJ6960883.1"/>
    <property type="molecule type" value="Genomic_DNA"/>
</dbReference>
<feature type="compositionally biased region" description="Basic and acidic residues" evidence="2">
    <location>
        <begin position="345"/>
        <end position="354"/>
    </location>
</feature>
<comment type="caution">
    <text evidence="5">The sequence shown here is derived from an EMBL/GenBank/DDBJ whole genome shotgun (WGS) entry which is preliminary data.</text>
</comment>
<feature type="domain" description="SMP" evidence="4">
    <location>
        <begin position="147"/>
        <end position="259"/>
    </location>
</feature>
<dbReference type="Pfam" id="PF23065">
    <property type="entry name" value="PH_SMPa"/>
    <property type="match status" value="1"/>
</dbReference>
<dbReference type="GO" id="GO:0005789">
    <property type="term" value="C:endoplasmic reticulum membrane"/>
    <property type="evidence" value="ECO:0007669"/>
    <property type="project" value="UniProtKB-SubCell"/>
</dbReference>
<accession>A0AAD6PTS8</accession>
<dbReference type="PANTHER" id="PTHR13466:SF0">
    <property type="entry name" value="SMP-LTD DOMAIN-CONTAINING PROTEIN"/>
    <property type="match status" value="1"/>
</dbReference>
<organism evidence="5 6">
    <name type="scientific">Populus alba x Populus x berolinensis</name>
    <dbReference type="NCBI Taxonomy" id="444605"/>
    <lineage>
        <taxon>Eukaryota</taxon>
        <taxon>Viridiplantae</taxon>
        <taxon>Streptophyta</taxon>
        <taxon>Embryophyta</taxon>
        <taxon>Tracheophyta</taxon>
        <taxon>Spermatophyta</taxon>
        <taxon>Magnoliopsida</taxon>
        <taxon>eudicotyledons</taxon>
        <taxon>Gunneridae</taxon>
        <taxon>Pentapetalae</taxon>
        <taxon>rosids</taxon>
        <taxon>fabids</taxon>
        <taxon>Malpighiales</taxon>
        <taxon>Salicaceae</taxon>
        <taxon>Saliceae</taxon>
        <taxon>Populus</taxon>
    </lineage>
</organism>
<evidence type="ECO:0000256" key="2">
    <source>
        <dbReference type="SAM" id="MobiDB-lite"/>
    </source>
</evidence>
<evidence type="ECO:0000256" key="3">
    <source>
        <dbReference type="SAM" id="Phobius"/>
    </source>
</evidence>
<feature type="region of interest" description="Disordered" evidence="2">
    <location>
        <begin position="520"/>
        <end position="541"/>
    </location>
</feature>
<keyword evidence="3" id="KW-0812">Transmembrane</keyword>
<proteinExistence type="predicted"/>